<feature type="transmembrane region" description="Helical" evidence="1">
    <location>
        <begin position="60"/>
        <end position="79"/>
    </location>
</feature>
<protein>
    <submittedName>
        <fullName evidence="2">Uncharacterized protein</fullName>
    </submittedName>
</protein>
<feature type="transmembrane region" description="Helical" evidence="1">
    <location>
        <begin position="12"/>
        <end position="30"/>
    </location>
</feature>
<accession>A0A0E3SHP6</accession>
<dbReference type="EMBL" id="CP009517">
    <property type="protein sequence ID" value="AKB80761.1"/>
    <property type="molecule type" value="Genomic_DNA"/>
</dbReference>
<dbReference type="AlphaFoldDB" id="A0A0E3SHP6"/>
<proteinExistence type="predicted"/>
<gene>
    <name evidence="2" type="ORF">MSBR3_0183</name>
</gene>
<evidence type="ECO:0000313" key="3">
    <source>
        <dbReference type="Proteomes" id="UP000033066"/>
    </source>
</evidence>
<dbReference type="Proteomes" id="UP000033066">
    <property type="component" value="Chromosome"/>
</dbReference>
<organism evidence="2 3">
    <name type="scientific">Methanosarcina barkeri 3</name>
    <dbReference type="NCBI Taxonomy" id="1434107"/>
    <lineage>
        <taxon>Archaea</taxon>
        <taxon>Methanobacteriati</taxon>
        <taxon>Methanobacteriota</taxon>
        <taxon>Stenosarchaea group</taxon>
        <taxon>Methanomicrobia</taxon>
        <taxon>Methanosarcinales</taxon>
        <taxon>Methanosarcinaceae</taxon>
        <taxon>Methanosarcina</taxon>
    </lineage>
</organism>
<keyword evidence="1" id="KW-0472">Membrane</keyword>
<keyword evidence="1" id="KW-0812">Transmembrane</keyword>
<evidence type="ECO:0000313" key="2">
    <source>
        <dbReference type="EMBL" id="AKB80761.1"/>
    </source>
</evidence>
<sequence>MALMYSAHEISLIVGGLIFLIFLLLFLNLYKNSLISYSLRLCSWICGMAISSDSPWVKMLVLHLVFFIRLLMYLAIVSLEQVDKLTARGLLKHYISGTRTVLSEYILSFLHSPKAIERHIHSLEGEPVNRKDQYLRKNSLRSSLFRK</sequence>
<dbReference type="HOGENOM" id="CLU_153627_0_0_2"/>
<name>A0A0E3SHP6_METBA</name>
<dbReference type="PATRIC" id="fig|1434107.4.peg.247"/>
<keyword evidence="1" id="KW-1133">Transmembrane helix</keyword>
<keyword evidence="3" id="KW-1185">Reference proteome</keyword>
<dbReference type="KEGG" id="mbak:MSBR3_0183"/>
<evidence type="ECO:0000256" key="1">
    <source>
        <dbReference type="SAM" id="Phobius"/>
    </source>
</evidence>
<reference evidence="2" key="1">
    <citation type="submission" date="2014-07" db="EMBL/GenBank/DDBJ databases">
        <title>Methanogenic archaea and the global carbon cycle.</title>
        <authorList>
            <person name="Henriksen J.R."/>
            <person name="Luke J."/>
            <person name="Reinhart S."/>
            <person name="Benedict M.N."/>
            <person name="Youngblut N.D."/>
            <person name="Metcalf M.E."/>
            <person name="Whitaker R.J."/>
            <person name="Metcalf W.W."/>
        </authorList>
    </citation>
    <scope>NUCLEOTIDE SEQUENCE [LARGE SCALE GENOMIC DNA]</scope>
    <source>
        <strain evidence="2">3</strain>
    </source>
</reference>